<keyword evidence="26" id="KW-1185">Reference proteome</keyword>
<protein>
    <submittedName>
        <fullName evidence="27">Complement component C6-like</fullName>
    </submittedName>
</protein>
<dbReference type="Pfam" id="PF00084">
    <property type="entry name" value="Sushi"/>
    <property type="match status" value="2"/>
</dbReference>
<evidence type="ECO:0000256" key="15">
    <source>
        <dbReference type="ARBA" id="ARBA00022875"/>
    </source>
</evidence>
<dbReference type="RefSeq" id="XP_015264819.1">
    <property type="nucleotide sequence ID" value="XM_015409333.1"/>
</dbReference>
<keyword evidence="10" id="KW-0812">Transmembrane</keyword>
<keyword evidence="4" id="KW-1134">Transmembrane beta strand</keyword>
<dbReference type="Pfam" id="PF01823">
    <property type="entry name" value="MACPF"/>
    <property type="match status" value="1"/>
</dbReference>
<evidence type="ECO:0000256" key="8">
    <source>
        <dbReference type="ARBA" id="ARBA00022588"/>
    </source>
</evidence>
<dbReference type="Gene3D" id="4.10.400.10">
    <property type="entry name" value="Low-density Lipoprotein Receptor"/>
    <property type="match status" value="1"/>
</dbReference>
<evidence type="ECO:0000259" key="25">
    <source>
        <dbReference type="PROSITE" id="PS51412"/>
    </source>
</evidence>
<dbReference type="Gene3D" id="3.30.60.30">
    <property type="match status" value="2"/>
</dbReference>
<keyword evidence="9 22" id="KW-0768">Sushi</keyword>
<dbReference type="InterPro" id="IPR001862">
    <property type="entry name" value="MAC_perforin"/>
</dbReference>
<dbReference type="InterPro" id="IPR000436">
    <property type="entry name" value="Sushi_SCR_CCP_dom"/>
</dbReference>
<keyword evidence="6" id="KW-0245">EGF-like domain</keyword>
<dbReference type="InterPro" id="IPR048831">
    <property type="entry name" value="C8A_B_C6_EGF-like"/>
</dbReference>
<dbReference type="InterPro" id="IPR002172">
    <property type="entry name" value="LDrepeatLR_classA_rpt"/>
</dbReference>
<keyword evidence="14" id="KW-0391">Immunity</keyword>
<dbReference type="SUPFAM" id="SSF57535">
    <property type="entry name" value="Complement control module/SCR domain"/>
    <property type="match status" value="2"/>
</dbReference>
<feature type="domain" description="Sushi" evidence="24">
    <location>
        <begin position="700"/>
        <end position="762"/>
    </location>
</feature>
<evidence type="ECO:0000256" key="13">
    <source>
        <dbReference type="ARBA" id="ARBA00022852"/>
    </source>
</evidence>
<dbReference type="Pfam" id="PF00090">
    <property type="entry name" value="TSP_1"/>
    <property type="match status" value="3"/>
</dbReference>
<accession>A0ABM1JTN2</accession>
<dbReference type="InterPro" id="IPR023415">
    <property type="entry name" value="LDLR_class-A_CS"/>
</dbReference>
<dbReference type="Pfam" id="PF21195">
    <property type="entry name" value="EGF_C8A_B_C6"/>
    <property type="match status" value="1"/>
</dbReference>
<dbReference type="InterPro" id="IPR048828">
    <property type="entry name" value="C6_KAZAL"/>
</dbReference>
<dbReference type="PRINTS" id="PR00764">
    <property type="entry name" value="COMPLEMENTC9"/>
</dbReference>
<evidence type="ECO:0000256" key="5">
    <source>
        <dbReference type="ARBA" id="ARBA00022525"/>
    </source>
</evidence>
<dbReference type="CDD" id="cd00112">
    <property type="entry name" value="LDLa"/>
    <property type="match status" value="1"/>
</dbReference>
<dbReference type="SUPFAM" id="SSF57424">
    <property type="entry name" value="LDL receptor-like module"/>
    <property type="match status" value="1"/>
</dbReference>
<comment type="similarity">
    <text evidence="3">Belongs to the complement C6/C7/C8/C9 family.</text>
</comment>
<feature type="chain" id="PRO_5046692725" evidence="23">
    <location>
        <begin position="22"/>
        <end position="933"/>
    </location>
</feature>
<dbReference type="InterPro" id="IPR003884">
    <property type="entry name" value="FacI_MAC"/>
</dbReference>
<feature type="signal peptide" evidence="23">
    <location>
        <begin position="1"/>
        <end position="21"/>
    </location>
</feature>
<keyword evidence="8" id="KW-0399">Innate immunity</keyword>
<reference evidence="27" key="1">
    <citation type="submission" date="2025-08" db="UniProtKB">
        <authorList>
            <consortium name="RefSeq"/>
        </authorList>
    </citation>
    <scope>IDENTIFICATION</scope>
</reference>
<dbReference type="InterPro" id="IPR036383">
    <property type="entry name" value="TSP1_rpt_sf"/>
</dbReference>
<proteinExistence type="inferred from homology"/>
<evidence type="ECO:0000256" key="17">
    <source>
        <dbReference type="ARBA" id="ARBA00023136"/>
    </source>
</evidence>
<evidence type="ECO:0000256" key="4">
    <source>
        <dbReference type="ARBA" id="ARBA00022452"/>
    </source>
</evidence>
<dbReference type="PROSITE" id="PS00279">
    <property type="entry name" value="MACPF_1"/>
    <property type="match status" value="1"/>
</dbReference>
<keyword evidence="18 22" id="KW-1015">Disulfide bond</keyword>
<evidence type="ECO:0000256" key="21">
    <source>
        <dbReference type="PROSITE-ProRule" id="PRU00124"/>
    </source>
</evidence>
<dbReference type="PROSITE" id="PS51412">
    <property type="entry name" value="MACPF_2"/>
    <property type="match status" value="1"/>
</dbReference>
<dbReference type="SMART" id="SM00192">
    <property type="entry name" value="LDLa"/>
    <property type="match status" value="1"/>
</dbReference>
<dbReference type="InterPro" id="IPR000884">
    <property type="entry name" value="TSP1_rpt"/>
</dbReference>
<comment type="caution">
    <text evidence="22">Lacks conserved residue(s) required for the propagation of feature annotation.</text>
</comment>
<keyword evidence="11 23" id="KW-0732">Signal</keyword>
<dbReference type="PROSITE" id="PS50923">
    <property type="entry name" value="SUSHI"/>
    <property type="match status" value="2"/>
</dbReference>
<keyword evidence="5" id="KW-0964">Secreted</keyword>
<evidence type="ECO:0000256" key="14">
    <source>
        <dbReference type="ARBA" id="ARBA00022859"/>
    </source>
</evidence>
<evidence type="ECO:0000256" key="23">
    <source>
        <dbReference type="SAM" id="SignalP"/>
    </source>
</evidence>
<keyword evidence="20" id="KW-1053">Target membrane</keyword>
<comment type="subcellular location">
    <subcellularLocation>
        <location evidence="2">Secreted</location>
    </subcellularLocation>
    <subcellularLocation>
        <location evidence="1">Target cell membrane</location>
        <topology evidence="1">Multi-pass membrane protein</topology>
    </subcellularLocation>
</comment>
<evidence type="ECO:0000256" key="7">
    <source>
        <dbReference type="ARBA" id="ARBA00022537"/>
    </source>
</evidence>
<keyword evidence="17" id="KW-0472">Membrane</keyword>
<keyword evidence="19" id="KW-0325">Glycoprotein</keyword>
<feature type="disulfide bond" evidence="22">
    <location>
        <begin position="670"/>
        <end position="697"/>
    </location>
</feature>
<dbReference type="Gene3D" id="2.10.70.10">
    <property type="entry name" value="Complement Module, domain 1"/>
    <property type="match status" value="2"/>
</dbReference>
<gene>
    <name evidence="27" type="primary">LOC107108813</name>
</gene>
<keyword evidence="13" id="KW-0204">Cytolysis</keyword>
<dbReference type="InterPro" id="IPR035976">
    <property type="entry name" value="Sushi/SCR/CCP_sf"/>
</dbReference>
<organism evidence="26 27">
    <name type="scientific">Gekko japonicus</name>
    <name type="common">Schlegel's Japanese gecko</name>
    <dbReference type="NCBI Taxonomy" id="146911"/>
    <lineage>
        <taxon>Eukaryota</taxon>
        <taxon>Metazoa</taxon>
        <taxon>Chordata</taxon>
        <taxon>Craniata</taxon>
        <taxon>Vertebrata</taxon>
        <taxon>Euteleostomi</taxon>
        <taxon>Lepidosauria</taxon>
        <taxon>Squamata</taxon>
        <taxon>Bifurcata</taxon>
        <taxon>Gekkota</taxon>
        <taxon>Gekkonidae</taxon>
        <taxon>Gekkoninae</taxon>
        <taxon>Gekko</taxon>
    </lineage>
</organism>
<evidence type="ECO:0000259" key="24">
    <source>
        <dbReference type="PROSITE" id="PS50923"/>
    </source>
</evidence>
<evidence type="ECO:0000256" key="22">
    <source>
        <dbReference type="PROSITE-ProRule" id="PRU00302"/>
    </source>
</evidence>
<dbReference type="PROSITE" id="PS01209">
    <property type="entry name" value="LDLRA_1"/>
    <property type="match status" value="1"/>
</dbReference>
<dbReference type="Pfam" id="PF21288">
    <property type="entry name" value="Kazal_C6"/>
    <property type="match status" value="1"/>
</dbReference>
<evidence type="ECO:0000256" key="1">
    <source>
        <dbReference type="ARBA" id="ARBA00004276"/>
    </source>
</evidence>
<dbReference type="SUPFAM" id="SSF82895">
    <property type="entry name" value="TSP-1 type 1 repeat"/>
    <property type="match status" value="3"/>
</dbReference>
<dbReference type="PROSITE" id="PS50092">
    <property type="entry name" value="TSP1"/>
    <property type="match status" value="3"/>
</dbReference>
<keyword evidence="15" id="KW-0180">Complement pathway</keyword>
<dbReference type="PROSITE" id="PS50068">
    <property type="entry name" value="LDLRA_2"/>
    <property type="match status" value="1"/>
</dbReference>
<dbReference type="InterPro" id="IPR020864">
    <property type="entry name" value="MACPF"/>
</dbReference>
<dbReference type="SMART" id="SM00457">
    <property type="entry name" value="MACPF"/>
    <property type="match status" value="1"/>
</dbReference>
<feature type="domain" description="Sushi" evidence="24">
    <location>
        <begin position="640"/>
        <end position="699"/>
    </location>
</feature>
<feature type="disulfide bond" evidence="21">
    <location>
        <begin position="146"/>
        <end position="164"/>
    </location>
</feature>
<feature type="disulfide bond" evidence="21">
    <location>
        <begin position="158"/>
        <end position="173"/>
    </location>
</feature>
<sequence>MRRIISVLLILLSGEIRESLGCFCDHYPWSPWSSCSKTCNYGTQSRSRSRDFNDYYFKHSCDTLCTWSESRACNQQACPINCQLSDWEPWSECDPCVKKQFRVRSLLRPSQFGGQACTEQMQDFRKCFPTKLCNIEEVNCENKFQCENGRCIARKLECNGENDCGDNSDERNCRRIKPVCNRQAESLPSIQLAGLGYHLMAGETRGEVLDYSFNGGTCVVVKSERTRFRVPANLEAVSFEVKNEENDLKTHYYSDLKPFAHSQADSTSSNRKGRKTSGIPYFWGSIENKESTSSSAFREAIKASHKMNSNFIRIYKVVSVSNFTVKASDLQLSGVFLKSLNSLPLEYNYALYSRIFDDFGTHYYTSGSLGGKYDLLYQFNEEETKSSGLTEKQMAECVWTETNKYTFFFRSKKVRYHCSTSRMTERYEGSILKSSERSISLVRGGRAQYAAALAWQKKGAFPGQTVFSEWLSSAKENPVVVKFEVASILDLVKDIPCAVTKRRHLTRALSEYRERYDPCRCSPCPNNGRPVLSGTECLCVCQAGTYGANCEIRAPDYTSVAVDGYWNCWSAWSPCDASFKKRRTRLCNNPSPLNGGKPCEGEAEEEEDCYVSLFADRGAPCVNDDEGRREVDMFESESESGCLTPVPPENGFIRNERPYYSVGEEAEVVCLDGHHLKGYQFLRCLPDKTWNQHAIECEPSACSRPLASDGILISPFKFQYEIGETIQINCPNGFILVGKKKYTCGNDLSWTPAVLESLSCKKHVQIISKGNCGPGRKEVESQCVCMSPEEDCDLGSEDICVLNVTSAQAFTKPGCRYLAEKCRGDDGLHFLHPGPCNDNTDLTWATERASLSPNSLRKEPCGYDECYDWETCSERQSVCTCMLPYQCPKDQGPFHCIQIGSGRRKRTSTLCALGAMKCASTRTELLHPGKCLP</sequence>
<keyword evidence="7" id="KW-1052">Target cell membrane</keyword>
<dbReference type="SMART" id="SM00032">
    <property type="entry name" value="CCP"/>
    <property type="match status" value="2"/>
</dbReference>
<dbReference type="PANTHER" id="PTHR45742">
    <property type="entry name" value="COMPLEMENT COMPONENT C6"/>
    <property type="match status" value="1"/>
</dbReference>
<dbReference type="InterPro" id="IPR036055">
    <property type="entry name" value="LDL_receptor-like_sf"/>
</dbReference>
<evidence type="ECO:0000313" key="26">
    <source>
        <dbReference type="Proteomes" id="UP000694871"/>
    </source>
</evidence>
<evidence type="ECO:0000256" key="20">
    <source>
        <dbReference type="ARBA" id="ARBA00023298"/>
    </source>
</evidence>
<dbReference type="SMART" id="SM00057">
    <property type="entry name" value="FIMAC"/>
    <property type="match status" value="2"/>
</dbReference>
<dbReference type="SMART" id="SM00209">
    <property type="entry name" value="TSP1"/>
    <property type="match status" value="3"/>
</dbReference>
<dbReference type="InterPro" id="IPR020863">
    <property type="entry name" value="MACPF_CS"/>
</dbReference>
<dbReference type="Pfam" id="PF00057">
    <property type="entry name" value="Ldl_recept_a"/>
    <property type="match status" value="1"/>
</dbReference>
<evidence type="ECO:0000256" key="19">
    <source>
        <dbReference type="ARBA" id="ARBA00023180"/>
    </source>
</evidence>
<evidence type="ECO:0000256" key="10">
    <source>
        <dbReference type="ARBA" id="ARBA00022692"/>
    </source>
</evidence>
<evidence type="ECO:0000256" key="12">
    <source>
        <dbReference type="ARBA" id="ARBA00022737"/>
    </source>
</evidence>
<evidence type="ECO:0000313" key="27">
    <source>
        <dbReference type="RefSeq" id="XP_015264819.1"/>
    </source>
</evidence>
<evidence type="ECO:0000256" key="11">
    <source>
        <dbReference type="ARBA" id="ARBA00022729"/>
    </source>
</evidence>
<name>A0ABM1JTN2_GEKJA</name>
<evidence type="ECO:0000256" key="3">
    <source>
        <dbReference type="ARBA" id="ARBA00009214"/>
    </source>
</evidence>
<dbReference type="GeneID" id="107108813"/>
<dbReference type="PANTHER" id="PTHR45742:SF4">
    <property type="entry name" value="COMPLEMENT COMPONENT C6"/>
    <property type="match status" value="1"/>
</dbReference>
<evidence type="ECO:0000256" key="2">
    <source>
        <dbReference type="ARBA" id="ARBA00004613"/>
    </source>
</evidence>
<keyword evidence="16" id="KW-0473">Membrane attack complex</keyword>
<evidence type="ECO:0000256" key="16">
    <source>
        <dbReference type="ARBA" id="ARBA00023058"/>
    </source>
</evidence>
<evidence type="ECO:0000256" key="6">
    <source>
        <dbReference type="ARBA" id="ARBA00022536"/>
    </source>
</evidence>
<dbReference type="CDD" id="cd00033">
    <property type="entry name" value="CCP"/>
    <property type="match status" value="2"/>
</dbReference>
<keyword evidence="12" id="KW-0677">Repeat</keyword>
<evidence type="ECO:0000256" key="9">
    <source>
        <dbReference type="ARBA" id="ARBA00022659"/>
    </source>
</evidence>
<evidence type="ECO:0000256" key="18">
    <source>
        <dbReference type="ARBA" id="ARBA00023157"/>
    </source>
</evidence>
<feature type="domain" description="MACPF" evidence="25">
    <location>
        <begin position="176"/>
        <end position="520"/>
    </location>
</feature>
<dbReference type="Proteomes" id="UP000694871">
    <property type="component" value="Unplaced"/>
</dbReference>
<dbReference type="Gene3D" id="2.20.100.10">
    <property type="entry name" value="Thrombospondin type-1 (TSP1) repeat"/>
    <property type="match status" value="3"/>
</dbReference>